<dbReference type="Proteomes" id="UP000178230">
    <property type="component" value="Unassembled WGS sequence"/>
</dbReference>
<organism evidence="1 2">
    <name type="scientific">Candidatus Gottesmanbacteria bacterium RBG_13_37_7</name>
    <dbReference type="NCBI Taxonomy" id="1798369"/>
    <lineage>
        <taxon>Bacteria</taxon>
        <taxon>Candidatus Gottesmaniibacteriota</taxon>
    </lineage>
</organism>
<reference evidence="1 2" key="1">
    <citation type="journal article" date="2016" name="Nat. Commun.">
        <title>Thousands of microbial genomes shed light on interconnected biogeochemical processes in an aquifer system.</title>
        <authorList>
            <person name="Anantharaman K."/>
            <person name="Brown C.T."/>
            <person name="Hug L.A."/>
            <person name="Sharon I."/>
            <person name="Castelle C.J."/>
            <person name="Probst A.J."/>
            <person name="Thomas B.C."/>
            <person name="Singh A."/>
            <person name="Wilkins M.J."/>
            <person name="Karaoz U."/>
            <person name="Brodie E.L."/>
            <person name="Williams K.H."/>
            <person name="Hubbard S.S."/>
            <person name="Banfield J.F."/>
        </authorList>
    </citation>
    <scope>NUCLEOTIDE SEQUENCE [LARGE SCALE GENOMIC DNA]</scope>
</reference>
<name>A0A1F5YGD2_9BACT</name>
<proteinExistence type="predicted"/>
<gene>
    <name evidence="1" type="ORF">A2Y99_03175</name>
</gene>
<dbReference type="AlphaFoldDB" id="A0A1F5YGD2"/>
<comment type="caution">
    <text evidence="1">The sequence shown here is derived from an EMBL/GenBank/DDBJ whole genome shotgun (WGS) entry which is preliminary data.</text>
</comment>
<dbReference type="EMBL" id="MFIY01000063">
    <property type="protein sequence ID" value="OGF99247.1"/>
    <property type="molecule type" value="Genomic_DNA"/>
</dbReference>
<evidence type="ECO:0000313" key="2">
    <source>
        <dbReference type="Proteomes" id="UP000178230"/>
    </source>
</evidence>
<evidence type="ECO:0000313" key="1">
    <source>
        <dbReference type="EMBL" id="OGF99247.1"/>
    </source>
</evidence>
<accession>A0A1F5YGD2</accession>
<protein>
    <submittedName>
        <fullName evidence="1">Uncharacterized protein</fullName>
    </submittedName>
</protein>
<sequence length="153" mass="17563">MDKNKESDIPLPAQFPPDRMIPRIRSLFNELVIQTDDSIKSNIVFTDVSLIHGPSCNETIVSSEIRRAKQAGVAVYTEGITFRYQIIEQSVRRTCLSPTDNVPTLLFMRIDPSSKKIESDSFQGERDESQRKFWEEVVSDAIRDVARRMSGYY</sequence>